<dbReference type="EMBL" id="CAMXCT030000215">
    <property type="protein sequence ID" value="CAL4762952.1"/>
    <property type="molecule type" value="Genomic_DNA"/>
</dbReference>
<keyword evidence="6" id="KW-1185">Reference proteome</keyword>
<dbReference type="Proteomes" id="UP001152797">
    <property type="component" value="Unassembled WGS sequence"/>
</dbReference>
<feature type="non-terminal residue" evidence="4">
    <location>
        <position position="788"/>
    </location>
</feature>
<reference evidence="4" key="1">
    <citation type="submission" date="2022-10" db="EMBL/GenBank/DDBJ databases">
        <authorList>
            <person name="Chen Y."/>
            <person name="Dougan E. K."/>
            <person name="Chan C."/>
            <person name="Rhodes N."/>
            <person name="Thang M."/>
        </authorList>
    </citation>
    <scope>NUCLEOTIDE SEQUENCE</scope>
</reference>
<organism evidence="4">
    <name type="scientific">Cladocopium goreaui</name>
    <dbReference type="NCBI Taxonomy" id="2562237"/>
    <lineage>
        <taxon>Eukaryota</taxon>
        <taxon>Sar</taxon>
        <taxon>Alveolata</taxon>
        <taxon>Dinophyceae</taxon>
        <taxon>Suessiales</taxon>
        <taxon>Symbiodiniaceae</taxon>
        <taxon>Cladocopium</taxon>
    </lineage>
</organism>
<keyword evidence="1" id="KW-0863">Zinc-finger</keyword>
<evidence type="ECO:0000256" key="1">
    <source>
        <dbReference type="PROSITE-ProRule" id="PRU00175"/>
    </source>
</evidence>
<dbReference type="EMBL" id="CAMXCT010000215">
    <property type="protein sequence ID" value="CAI3975640.1"/>
    <property type="molecule type" value="Genomic_DNA"/>
</dbReference>
<accession>A0A9P1BMZ6</accession>
<gene>
    <name evidence="4" type="ORF">C1SCF055_LOCUS3936</name>
</gene>
<evidence type="ECO:0000256" key="2">
    <source>
        <dbReference type="SAM" id="MobiDB-lite"/>
    </source>
</evidence>
<keyword evidence="1" id="KW-0862">Zinc</keyword>
<evidence type="ECO:0000313" key="6">
    <source>
        <dbReference type="Proteomes" id="UP001152797"/>
    </source>
</evidence>
<dbReference type="SUPFAM" id="SSF57850">
    <property type="entry name" value="RING/U-box"/>
    <property type="match status" value="1"/>
</dbReference>
<dbReference type="AlphaFoldDB" id="A0A9P1BMZ6"/>
<evidence type="ECO:0000313" key="5">
    <source>
        <dbReference type="EMBL" id="CAL1129015.1"/>
    </source>
</evidence>
<proteinExistence type="predicted"/>
<dbReference type="InterPro" id="IPR001841">
    <property type="entry name" value="Znf_RING"/>
</dbReference>
<feature type="region of interest" description="Disordered" evidence="2">
    <location>
        <begin position="758"/>
        <end position="788"/>
    </location>
</feature>
<dbReference type="PROSITE" id="PS50089">
    <property type="entry name" value="ZF_RING_2"/>
    <property type="match status" value="1"/>
</dbReference>
<dbReference type="EMBL" id="CAMXCT020000215">
    <property type="protein sequence ID" value="CAL1129015.1"/>
    <property type="molecule type" value="Genomic_DNA"/>
</dbReference>
<evidence type="ECO:0000259" key="3">
    <source>
        <dbReference type="PROSITE" id="PS50089"/>
    </source>
</evidence>
<dbReference type="Gene3D" id="1.25.40.20">
    <property type="entry name" value="Ankyrin repeat-containing domain"/>
    <property type="match status" value="1"/>
</dbReference>
<dbReference type="InterPro" id="IPR013083">
    <property type="entry name" value="Znf_RING/FYVE/PHD"/>
</dbReference>
<dbReference type="GO" id="GO:0008270">
    <property type="term" value="F:zinc ion binding"/>
    <property type="evidence" value="ECO:0007669"/>
    <property type="project" value="UniProtKB-KW"/>
</dbReference>
<feature type="domain" description="RING-type" evidence="3">
    <location>
        <begin position="418"/>
        <end position="484"/>
    </location>
</feature>
<dbReference type="OrthoDB" id="429433at2759"/>
<comment type="caution">
    <text evidence="4">The sequence shown here is derived from an EMBL/GenBank/DDBJ whole genome shotgun (WGS) entry which is preliminary data.</text>
</comment>
<dbReference type="Gene3D" id="3.30.40.10">
    <property type="entry name" value="Zinc/RING finger domain, C3HC4 (zinc finger)"/>
    <property type="match status" value="1"/>
</dbReference>
<name>A0A9P1BMZ6_9DINO</name>
<sequence>MKAGPSGAAHVTVAWDSAAKSTEDTLHLAHLTHAVLANVEEKIRIEFSELRLDHGIAAEHLRCKAYVGPQAALTEGDGPDKSRLREIRLEFSGPKAVAEVPIGIPHAQEPWAIRIKLYRRPASNLFAQEIWYEVVAHLPLSKSRVSLTSEIKGRYGDAMLEVLRLVPRSALPKLQHAAGGVLTQAISAGVEASDVEKICLGLRELGPETMTSSEAGHALEAAAKMGNRPVVDLLLMQGVPATLRAAHAAEQGKAGKHSAEMAKDLFMASQQTQKLDLLPLAIEERMPLVAERLLLDGLAKLDSLPGDGSFARKAHAAGAWTVLAALLERGDPMPCKPRLLLDYALRAGHAGLARSCLKHMGEDTKDMDTALRTCLDHGRTEIVREALEVMWKARSSQWSDGPPLLTLEVGPSDQPAECSICFESLYTNPGVFVNEEGLRVCGHFTCLTCAEHVQDEASERFRAWRTRREPRIPKPPGPACPLCRASFAAALRLTDPTVDPKSFFRLACVLEPGEDIVLKDKYAMSAIEAILPVNASTFAPIFEELWPQWCADCTDGMREADFLRPDGMLAWLSSHLLEMKVEGQLGAPPKLSDTESWFQYFDYHGNGRLSKSELLRGIVKAYDVAQLVPATTPSRKSRTMGAIKLRELVDALWDEDRWGAGGIGLEDFAGRCGLAQRLLDAMPDYKAPVVRTGQPERLSVDEALAKARQSDFQTIEEDEARAKERAEKQRRQIAPAWLVKSMTDDVLKSAGNATLRGDAATTEEWSTGPFGAALGSGAGREARGCHPA</sequence>
<keyword evidence="1" id="KW-0479">Metal-binding</keyword>
<evidence type="ECO:0000313" key="4">
    <source>
        <dbReference type="EMBL" id="CAI3975640.1"/>
    </source>
</evidence>
<dbReference type="InterPro" id="IPR036770">
    <property type="entry name" value="Ankyrin_rpt-contain_sf"/>
</dbReference>
<protein>
    <recommendedName>
        <fullName evidence="3">RING-type domain-containing protein</fullName>
    </recommendedName>
</protein>
<reference evidence="5" key="2">
    <citation type="submission" date="2024-04" db="EMBL/GenBank/DDBJ databases">
        <authorList>
            <person name="Chen Y."/>
            <person name="Shah S."/>
            <person name="Dougan E. K."/>
            <person name="Thang M."/>
            <person name="Chan C."/>
        </authorList>
    </citation>
    <scope>NUCLEOTIDE SEQUENCE [LARGE SCALE GENOMIC DNA]</scope>
</reference>